<dbReference type="GO" id="GO:0061629">
    <property type="term" value="F:RNA polymerase II-specific DNA-binding transcription factor binding"/>
    <property type="evidence" value="ECO:0007669"/>
    <property type="project" value="EnsemblFungi"/>
</dbReference>
<dbReference type="GO" id="GO:0070847">
    <property type="term" value="C:core mediator complex"/>
    <property type="evidence" value="ECO:0007669"/>
    <property type="project" value="EnsemblFungi"/>
</dbReference>
<dbReference type="GO" id="GO:0016592">
    <property type="term" value="C:mediator complex"/>
    <property type="evidence" value="ECO:0007669"/>
    <property type="project" value="EnsemblFungi"/>
</dbReference>
<protein>
    <submittedName>
        <fullName evidence="2">Mediator of RNA polymerase II transcription subunit 2</fullName>
    </submittedName>
</protein>
<dbReference type="InterPro" id="IPR021017">
    <property type="entry name" value="Mediator_Med2_fun"/>
</dbReference>
<feature type="compositionally biased region" description="Polar residues" evidence="1">
    <location>
        <begin position="177"/>
        <end position="192"/>
    </location>
</feature>
<dbReference type="AlphaFoldDB" id="A0A0W0CQG9"/>
<dbReference type="VEuPathDB" id="FungiDB:GVI51_C04235"/>
<feature type="region of interest" description="Disordered" evidence="1">
    <location>
        <begin position="112"/>
        <end position="219"/>
    </location>
</feature>
<feature type="compositionally biased region" description="Polar residues" evidence="1">
    <location>
        <begin position="202"/>
        <end position="212"/>
    </location>
</feature>
<dbReference type="VEuPathDB" id="FungiDB:CAGL0C04477g"/>
<dbReference type="GO" id="GO:0005829">
    <property type="term" value="C:cytosol"/>
    <property type="evidence" value="ECO:0007669"/>
    <property type="project" value="EnsemblFungi"/>
</dbReference>
<dbReference type="GO" id="GO:0051123">
    <property type="term" value="P:RNA polymerase II preinitiation complex assembly"/>
    <property type="evidence" value="ECO:0007669"/>
    <property type="project" value="EnsemblFungi"/>
</dbReference>
<evidence type="ECO:0000313" key="2">
    <source>
        <dbReference type="EMBL" id="KTA99524.1"/>
    </source>
</evidence>
<dbReference type="VEuPathDB" id="FungiDB:B1J91_C04477g"/>
<dbReference type="GO" id="GO:0034976">
    <property type="term" value="P:response to endoplasmic reticulum stress"/>
    <property type="evidence" value="ECO:0007669"/>
    <property type="project" value="EnsemblFungi"/>
</dbReference>
<dbReference type="Proteomes" id="UP000054886">
    <property type="component" value="Unassembled WGS sequence"/>
</dbReference>
<dbReference type="GO" id="GO:0000122">
    <property type="term" value="P:negative regulation of transcription by RNA polymerase II"/>
    <property type="evidence" value="ECO:0007669"/>
    <property type="project" value="EnsemblFungi"/>
</dbReference>
<proteinExistence type="predicted"/>
<name>A0A0W0CQG9_CANGB</name>
<sequence>MSYKNRLTACFDDILKVSAEMMMQQQLKNVQLDPYMVNGFSAQQQNTLKEKIHMFHGILDDLENMLSKSTYYVDTLANLGKESKRQKELELEKQREQEEEEKKQKLLELERKKKEQEEEEEKKKKQKEEEEKRKKEMEEQERKKKEQEEEEKRRRQQEQDGDKQQSMFDGLDFTNADLDTSQPGTSGQNDIKSPTMGAGPQSAGTDKPNTTDGPDKTNPPIAAFGLGDSQSGGLYNDLNTMDLSMFSELDGGGFDASGFDTANTSNANATTNSVPNNNNPATNDSNMNNDPTAAMNAFDSTAAGNNETLGQGEKLEFDQSNPSAMLGNDINMGDNGEDYLTLNDFNDLNIDWSAAGEGGDLDLNGFNI</sequence>
<dbReference type="GO" id="GO:0003713">
    <property type="term" value="F:transcription coactivator activity"/>
    <property type="evidence" value="ECO:0007669"/>
    <property type="project" value="EnsemblFungi"/>
</dbReference>
<dbReference type="GO" id="GO:0060261">
    <property type="term" value="P:positive regulation of transcription initiation by RNA polymerase II"/>
    <property type="evidence" value="ECO:0007669"/>
    <property type="project" value="EnsemblFungi"/>
</dbReference>
<gene>
    <name evidence="2" type="ORF">AO440_000460</name>
</gene>
<feature type="compositionally biased region" description="Basic and acidic residues" evidence="1">
    <location>
        <begin position="112"/>
        <end position="163"/>
    </location>
</feature>
<dbReference type="EMBL" id="LLZZ01000144">
    <property type="protein sequence ID" value="KTA99524.1"/>
    <property type="molecule type" value="Genomic_DNA"/>
</dbReference>
<evidence type="ECO:0000313" key="3">
    <source>
        <dbReference type="Proteomes" id="UP000054886"/>
    </source>
</evidence>
<comment type="caution">
    <text evidence="2">The sequence shown here is derived from an EMBL/GenBank/DDBJ whole genome shotgun (WGS) entry which is preliminary data.</text>
</comment>
<reference evidence="2 3" key="1">
    <citation type="submission" date="2015-10" db="EMBL/GenBank/DDBJ databases">
        <title>Draft genomes sequences of Candida glabrata isolates 1A, 1B, 2A, 2B, 3A and 3B.</title>
        <authorList>
            <person name="Haavelsrud O.E."/>
            <person name="Gaustad P."/>
        </authorList>
    </citation>
    <scope>NUCLEOTIDE SEQUENCE [LARGE SCALE GENOMIC DNA]</scope>
    <source>
        <strain evidence="2">910700640</strain>
    </source>
</reference>
<evidence type="ECO:0000256" key="1">
    <source>
        <dbReference type="SAM" id="MobiDB-lite"/>
    </source>
</evidence>
<dbReference type="GO" id="GO:0032968">
    <property type="term" value="P:positive regulation of transcription elongation by RNA polymerase II"/>
    <property type="evidence" value="ECO:0007669"/>
    <property type="project" value="EnsemblFungi"/>
</dbReference>
<dbReference type="Pfam" id="PF11214">
    <property type="entry name" value="Med2"/>
    <property type="match status" value="1"/>
</dbReference>
<accession>A0A0W0CQG9</accession>
<dbReference type="VEuPathDB" id="FungiDB:GWK60_C03993"/>
<organism evidence="2 3">
    <name type="scientific">Candida glabrata</name>
    <name type="common">Yeast</name>
    <name type="synonym">Torulopsis glabrata</name>
    <dbReference type="NCBI Taxonomy" id="5478"/>
    <lineage>
        <taxon>Eukaryota</taxon>
        <taxon>Fungi</taxon>
        <taxon>Dikarya</taxon>
        <taxon>Ascomycota</taxon>
        <taxon>Saccharomycotina</taxon>
        <taxon>Saccharomycetes</taxon>
        <taxon>Saccharomycetales</taxon>
        <taxon>Saccharomycetaceae</taxon>
        <taxon>Nakaseomyces</taxon>
    </lineage>
</organism>